<keyword evidence="8" id="KW-1185">Reference proteome</keyword>
<dbReference type="InterPro" id="IPR013324">
    <property type="entry name" value="RNA_pol_sigma_r3/r4-like"/>
</dbReference>
<dbReference type="SUPFAM" id="SSF88946">
    <property type="entry name" value="Sigma2 domain of RNA polymerase sigma factors"/>
    <property type="match status" value="1"/>
</dbReference>
<name>A0ABN1N593_9BACT</name>
<dbReference type="InterPro" id="IPR036388">
    <property type="entry name" value="WH-like_DNA-bd_sf"/>
</dbReference>
<evidence type="ECO:0000313" key="8">
    <source>
        <dbReference type="Proteomes" id="UP001500469"/>
    </source>
</evidence>
<dbReference type="NCBIfam" id="TIGR02937">
    <property type="entry name" value="sigma70-ECF"/>
    <property type="match status" value="1"/>
</dbReference>
<dbReference type="InterPro" id="IPR039425">
    <property type="entry name" value="RNA_pol_sigma-70-like"/>
</dbReference>
<feature type="domain" description="RNA polymerase sigma-70 region 2" evidence="5">
    <location>
        <begin position="24"/>
        <end position="91"/>
    </location>
</feature>
<dbReference type="Pfam" id="PF04542">
    <property type="entry name" value="Sigma70_r2"/>
    <property type="match status" value="1"/>
</dbReference>
<dbReference type="PANTHER" id="PTHR43133:SF51">
    <property type="entry name" value="RNA POLYMERASE SIGMA FACTOR"/>
    <property type="match status" value="1"/>
</dbReference>
<sequence length="191" mass="22146">MQFLEDDHYITLTREGDMQAFGQLVQKHQRLVYTLAVRMLKNPEEAQEAAQDTFVKVYQSLSGFEGKSKFTTWMYRVVYNECLARMRKTKRNFTLIEDILENEHDPPDFLDGLELLQRAERAALVKKGIEMLNPAEAAALTLYYLDDQSIKEISTITGNSESNVKVQLYRGRKHLEQNLKKITNKELIGLL</sequence>
<evidence type="ECO:0000259" key="6">
    <source>
        <dbReference type="Pfam" id="PF08281"/>
    </source>
</evidence>
<dbReference type="InterPro" id="IPR014284">
    <property type="entry name" value="RNA_pol_sigma-70_dom"/>
</dbReference>
<protein>
    <submittedName>
        <fullName evidence="7">Sigma-70 family RNA polymerase sigma factor</fullName>
    </submittedName>
</protein>
<evidence type="ECO:0000256" key="1">
    <source>
        <dbReference type="ARBA" id="ARBA00010641"/>
    </source>
</evidence>
<feature type="domain" description="RNA polymerase sigma factor 70 region 4 type 2" evidence="6">
    <location>
        <begin position="129"/>
        <end position="175"/>
    </location>
</feature>
<keyword evidence="4" id="KW-0804">Transcription</keyword>
<keyword evidence="3" id="KW-0731">Sigma factor</keyword>
<evidence type="ECO:0000313" key="7">
    <source>
        <dbReference type="EMBL" id="GAA0881037.1"/>
    </source>
</evidence>
<dbReference type="PANTHER" id="PTHR43133">
    <property type="entry name" value="RNA POLYMERASE ECF-TYPE SIGMA FACTO"/>
    <property type="match status" value="1"/>
</dbReference>
<dbReference type="Pfam" id="PF08281">
    <property type="entry name" value="Sigma70_r4_2"/>
    <property type="match status" value="1"/>
</dbReference>
<comment type="caution">
    <text evidence="7">The sequence shown here is derived from an EMBL/GenBank/DDBJ whole genome shotgun (WGS) entry which is preliminary data.</text>
</comment>
<evidence type="ECO:0000256" key="2">
    <source>
        <dbReference type="ARBA" id="ARBA00023015"/>
    </source>
</evidence>
<dbReference type="InterPro" id="IPR013249">
    <property type="entry name" value="RNA_pol_sigma70_r4_t2"/>
</dbReference>
<gene>
    <name evidence="7" type="ORF">GCM10009119_40070</name>
</gene>
<comment type="similarity">
    <text evidence="1">Belongs to the sigma-70 factor family. ECF subfamily.</text>
</comment>
<dbReference type="CDD" id="cd06171">
    <property type="entry name" value="Sigma70_r4"/>
    <property type="match status" value="1"/>
</dbReference>
<dbReference type="InterPro" id="IPR013325">
    <property type="entry name" value="RNA_pol_sigma_r2"/>
</dbReference>
<organism evidence="7 8">
    <name type="scientific">Algoriphagus jejuensis</name>
    <dbReference type="NCBI Taxonomy" id="419934"/>
    <lineage>
        <taxon>Bacteria</taxon>
        <taxon>Pseudomonadati</taxon>
        <taxon>Bacteroidota</taxon>
        <taxon>Cytophagia</taxon>
        <taxon>Cytophagales</taxon>
        <taxon>Cyclobacteriaceae</taxon>
        <taxon>Algoriphagus</taxon>
    </lineage>
</organism>
<keyword evidence="2" id="KW-0805">Transcription regulation</keyword>
<evidence type="ECO:0000256" key="3">
    <source>
        <dbReference type="ARBA" id="ARBA00023082"/>
    </source>
</evidence>
<accession>A0ABN1N593</accession>
<dbReference type="Proteomes" id="UP001500469">
    <property type="component" value="Unassembled WGS sequence"/>
</dbReference>
<dbReference type="EMBL" id="BAAAFI010000048">
    <property type="protein sequence ID" value="GAA0881037.1"/>
    <property type="molecule type" value="Genomic_DNA"/>
</dbReference>
<dbReference type="Gene3D" id="1.10.1740.10">
    <property type="match status" value="1"/>
</dbReference>
<dbReference type="SUPFAM" id="SSF88659">
    <property type="entry name" value="Sigma3 and sigma4 domains of RNA polymerase sigma factors"/>
    <property type="match status" value="1"/>
</dbReference>
<evidence type="ECO:0000256" key="4">
    <source>
        <dbReference type="ARBA" id="ARBA00023163"/>
    </source>
</evidence>
<proteinExistence type="inferred from homology"/>
<dbReference type="Gene3D" id="1.10.10.10">
    <property type="entry name" value="Winged helix-like DNA-binding domain superfamily/Winged helix DNA-binding domain"/>
    <property type="match status" value="1"/>
</dbReference>
<evidence type="ECO:0000259" key="5">
    <source>
        <dbReference type="Pfam" id="PF04542"/>
    </source>
</evidence>
<dbReference type="InterPro" id="IPR007627">
    <property type="entry name" value="RNA_pol_sigma70_r2"/>
</dbReference>
<dbReference type="RefSeq" id="WP_343854710.1">
    <property type="nucleotide sequence ID" value="NZ_BAAAFI010000048.1"/>
</dbReference>
<reference evidence="7 8" key="1">
    <citation type="journal article" date="2019" name="Int. J. Syst. Evol. Microbiol.">
        <title>The Global Catalogue of Microorganisms (GCM) 10K type strain sequencing project: providing services to taxonomists for standard genome sequencing and annotation.</title>
        <authorList>
            <consortium name="The Broad Institute Genomics Platform"/>
            <consortium name="The Broad Institute Genome Sequencing Center for Infectious Disease"/>
            <person name="Wu L."/>
            <person name="Ma J."/>
        </authorList>
    </citation>
    <scope>NUCLEOTIDE SEQUENCE [LARGE SCALE GENOMIC DNA]</scope>
    <source>
        <strain evidence="7 8">JCM 16112</strain>
    </source>
</reference>